<evidence type="ECO:0000313" key="8">
    <source>
        <dbReference type="EMBL" id="MBH1941495.1"/>
    </source>
</evidence>
<comment type="catalytic activity">
    <reaction evidence="7">
        <text>aldehydo-D-galacturonate = keto-D-tagaturonate</text>
        <dbReference type="Rhea" id="RHEA:27702"/>
        <dbReference type="ChEBI" id="CHEBI:12952"/>
        <dbReference type="ChEBI" id="CHEBI:17886"/>
    </reaction>
</comment>
<dbReference type="Gene3D" id="3.20.20.140">
    <property type="entry name" value="Metal-dependent hydrolases"/>
    <property type="match status" value="1"/>
</dbReference>
<dbReference type="HAMAP" id="MF_00675">
    <property type="entry name" value="UxaC"/>
    <property type="match status" value="1"/>
</dbReference>
<dbReference type="Gene3D" id="1.10.2020.10">
    <property type="entry name" value="uronate isomerase, domain 2, chain A"/>
    <property type="match status" value="1"/>
</dbReference>
<dbReference type="Pfam" id="PF02614">
    <property type="entry name" value="UxaC"/>
    <property type="match status" value="1"/>
</dbReference>
<evidence type="ECO:0000256" key="5">
    <source>
        <dbReference type="ARBA" id="ARBA00020555"/>
    </source>
</evidence>
<dbReference type="InterPro" id="IPR003766">
    <property type="entry name" value="Uronate_isomerase"/>
</dbReference>
<dbReference type="RefSeq" id="WP_197661704.1">
    <property type="nucleotide sequence ID" value="NZ_JAEAGR010000011.1"/>
</dbReference>
<dbReference type="PANTHER" id="PTHR30068:SF4">
    <property type="entry name" value="URONATE ISOMERASE"/>
    <property type="match status" value="1"/>
</dbReference>
<dbReference type="GO" id="GO:0019698">
    <property type="term" value="P:D-galacturonate catabolic process"/>
    <property type="evidence" value="ECO:0007669"/>
    <property type="project" value="TreeGrafter"/>
</dbReference>
<gene>
    <name evidence="7 8" type="primary">uxaC</name>
    <name evidence="8" type="ORF">I5677_11380</name>
</gene>
<evidence type="ECO:0000256" key="2">
    <source>
        <dbReference type="ARBA" id="ARBA00004892"/>
    </source>
</evidence>
<dbReference type="UniPathway" id="UPA00246"/>
<comment type="pathway">
    <text evidence="2 7">Carbohydrate metabolism; pentose and glucuronate interconversion.</text>
</comment>
<comment type="catalytic activity">
    <reaction evidence="1 7">
        <text>D-glucuronate = D-fructuronate</text>
        <dbReference type="Rhea" id="RHEA:13049"/>
        <dbReference type="ChEBI" id="CHEBI:58720"/>
        <dbReference type="ChEBI" id="CHEBI:59863"/>
        <dbReference type="EC" id="5.3.1.12"/>
    </reaction>
</comment>
<sequence>MTSFMDKDFLLSTETAKQLYHSYAKQMPIIDYHCHIIPKEIAEDIRFENITQLWLGADHYKWRLMRANGVEERYITGEATDREKFQKWAQTLERAIGNPLYHWSHLELQRYFGYQNSLNSETAEEVWNLCNEKLKSPDMSAKKLIINSNVKVLCTTDDPIDTLEYHKAIAEDETFPATVLPAFRPDEAMNIEKAGFLTYLDKLSAISKVEITDFKSLCAAIKNRIEYFDSMGCKISDHGMEFVMYSPATEDEIEIIMKKRLQGQLPTRQEELQFKTAFLLYVGKEYHRLNWVMQLHYGVKRDNNTRYYKKIGINTGFDCIDDSNTSSASLADFLNALDVTDQLPKTILYSLNPTDNAAIDTVMGCFEDSSAIGKIQHGSAWWFNDHKAGMTDHMITLASLSLLSNFVGMLTDSRSFLSYTRHEYFRRILCDLIGKWVENGEYPKDMKILGKIVQDISYHNSMRYFEFQE</sequence>
<dbReference type="AlphaFoldDB" id="A0A8J7HAJ9"/>
<keyword evidence="6 7" id="KW-0413">Isomerase</keyword>
<dbReference type="PANTHER" id="PTHR30068">
    <property type="entry name" value="URONATE ISOMERASE"/>
    <property type="match status" value="1"/>
</dbReference>
<evidence type="ECO:0000256" key="1">
    <source>
        <dbReference type="ARBA" id="ARBA00001165"/>
    </source>
</evidence>
<dbReference type="SUPFAM" id="SSF51556">
    <property type="entry name" value="Metallo-dependent hydrolases"/>
    <property type="match status" value="1"/>
</dbReference>
<comment type="caution">
    <text evidence="8">The sequence shown here is derived from an EMBL/GenBank/DDBJ whole genome shotgun (WGS) entry which is preliminary data.</text>
</comment>
<name>A0A8J7HAJ9_9FIRM</name>
<dbReference type="GO" id="GO:0042840">
    <property type="term" value="P:D-glucuronate catabolic process"/>
    <property type="evidence" value="ECO:0007669"/>
    <property type="project" value="TreeGrafter"/>
</dbReference>
<accession>A0A8J7HAJ9</accession>
<dbReference type="EC" id="5.3.1.12" evidence="4 7"/>
<evidence type="ECO:0000256" key="6">
    <source>
        <dbReference type="ARBA" id="ARBA00023235"/>
    </source>
</evidence>
<evidence type="ECO:0000313" key="9">
    <source>
        <dbReference type="Proteomes" id="UP000623269"/>
    </source>
</evidence>
<organism evidence="8 9">
    <name type="scientific">Mobilitalea sibirica</name>
    <dbReference type="NCBI Taxonomy" id="1462919"/>
    <lineage>
        <taxon>Bacteria</taxon>
        <taxon>Bacillati</taxon>
        <taxon>Bacillota</taxon>
        <taxon>Clostridia</taxon>
        <taxon>Lachnospirales</taxon>
        <taxon>Lachnospiraceae</taxon>
        <taxon>Mobilitalea</taxon>
    </lineage>
</organism>
<keyword evidence="9" id="KW-1185">Reference proteome</keyword>
<evidence type="ECO:0000256" key="3">
    <source>
        <dbReference type="ARBA" id="ARBA00008397"/>
    </source>
</evidence>
<dbReference type="GO" id="GO:0008880">
    <property type="term" value="F:glucuronate isomerase activity"/>
    <property type="evidence" value="ECO:0007669"/>
    <property type="project" value="UniProtKB-UniRule"/>
</dbReference>
<evidence type="ECO:0000256" key="7">
    <source>
        <dbReference type="HAMAP-Rule" id="MF_00675"/>
    </source>
</evidence>
<evidence type="ECO:0000256" key="4">
    <source>
        <dbReference type="ARBA" id="ARBA00012546"/>
    </source>
</evidence>
<dbReference type="EMBL" id="JAEAGR010000011">
    <property type="protein sequence ID" value="MBH1941495.1"/>
    <property type="molecule type" value="Genomic_DNA"/>
</dbReference>
<proteinExistence type="inferred from homology"/>
<dbReference type="Proteomes" id="UP000623269">
    <property type="component" value="Unassembled WGS sequence"/>
</dbReference>
<reference evidence="8" key="1">
    <citation type="submission" date="2020-12" db="EMBL/GenBank/DDBJ databases">
        <title>M. sibirica DSM 26468T genome.</title>
        <authorList>
            <person name="Thieme N."/>
            <person name="Rettenmaier R."/>
            <person name="Zverlov V."/>
            <person name="Liebl W."/>
        </authorList>
    </citation>
    <scope>NUCLEOTIDE SEQUENCE</scope>
    <source>
        <strain evidence="8">DSM 26468</strain>
    </source>
</reference>
<dbReference type="InterPro" id="IPR032466">
    <property type="entry name" value="Metal_Hydrolase"/>
</dbReference>
<dbReference type="NCBIfam" id="NF002794">
    <property type="entry name" value="PRK02925.1"/>
    <property type="match status" value="1"/>
</dbReference>
<protein>
    <recommendedName>
        <fullName evidence="5 7">Uronate isomerase</fullName>
        <ecNumber evidence="4 7">5.3.1.12</ecNumber>
    </recommendedName>
    <alternativeName>
        <fullName evidence="7">Glucuronate isomerase</fullName>
    </alternativeName>
    <alternativeName>
        <fullName evidence="7">Uronic isomerase</fullName>
    </alternativeName>
</protein>
<comment type="similarity">
    <text evidence="3 7">Belongs to the metallo-dependent hydrolases superfamily. Uronate isomerase family.</text>
</comment>